<dbReference type="EMBL" id="JACNJH010000177">
    <property type="protein sequence ID" value="MBC8362227.1"/>
    <property type="molecule type" value="Genomic_DNA"/>
</dbReference>
<accession>A0A8J6TJD9</accession>
<comment type="caution">
    <text evidence="1">The sequence shown here is derived from an EMBL/GenBank/DDBJ whole genome shotgun (WGS) entry which is preliminary data.</text>
</comment>
<evidence type="ECO:0000313" key="1">
    <source>
        <dbReference type="EMBL" id="MBC8362227.1"/>
    </source>
</evidence>
<sequence length="110" mass="12078">MSKICHHSNCAKNCLTGHLVFFDPAKGGDQSISKAEPGCDVFQGFPVAYNPVCRKIPVGITDGNSDDDPLGIRYSGDFFNRSGYITPWFSIQVPRPNSKAARQMGSYDIF</sequence>
<gene>
    <name evidence="1" type="ORF">H8E23_12610</name>
</gene>
<dbReference type="AlphaFoldDB" id="A0A8J6TJD9"/>
<protein>
    <submittedName>
        <fullName evidence="1">Uncharacterized protein</fullName>
    </submittedName>
</protein>
<proteinExistence type="predicted"/>
<organism evidence="1 2">
    <name type="scientific">Candidatus Desulfatibia profunda</name>
    <dbReference type="NCBI Taxonomy" id="2841695"/>
    <lineage>
        <taxon>Bacteria</taxon>
        <taxon>Pseudomonadati</taxon>
        <taxon>Thermodesulfobacteriota</taxon>
        <taxon>Desulfobacteria</taxon>
        <taxon>Desulfobacterales</taxon>
        <taxon>Desulfobacterales incertae sedis</taxon>
        <taxon>Candidatus Desulfatibia</taxon>
    </lineage>
</organism>
<reference evidence="1 2" key="1">
    <citation type="submission" date="2020-08" db="EMBL/GenBank/DDBJ databases">
        <title>Bridging the membrane lipid divide: bacteria of the FCB group superphylum have the potential to synthesize archaeal ether lipids.</title>
        <authorList>
            <person name="Villanueva L."/>
            <person name="Von Meijenfeldt F.A.B."/>
            <person name="Westbye A.B."/>
            <person name="Yadav S."/>
            <person name="Hopmans E.C."/>
            <person name="Dutilh B.E."/>
            <person name="Sinninghe Damste J.S."/>
        </authorList>
    </citation>
    <scope>NUCLEOTIDE SEQUENCE [LARGE SCALE GENOMIC DNA]</scope>
    <source>
        <strain evidence="1">NIOZ-UU30</strain>
    </source>
</reference>
<evidence type="ECO:0000313" key="2">
    <source>
        <dbReference type="Proteomes" id="UP000603434"/>
    </source>
</evidence>
<name>A0A8J6TJD9_9BACT</name>
<dbReference type="Proteomes" id="UP000603434">
    <property type="component" value="Unassembled WGS sequence"/>
</dbReference>